<evidence type="ECO:0000313" key="3">
    <source>
        <dbReference type="Proteomes" id="UP000295252"/>
    </source>
</evidence>
<sequence>MYRKHFFSPLSISHFAFCIFVSLCINPLINLFQFFSFSSYHFPIFPPYQALRVFQYSFDQFCFDFKLKPLQWTLGKFVCSEKFPKFKMDKDQDSSSFLSFYYFLGLLLL</sequence>
<keyword evidence="1" id="KW-0472">Membrane</keyword>
<accession>A0A068V4S4</accession>
<reference evidence="3" key="1">
    <citation type="journal article" date="2014" name="Science">
        <title>The coffee genome provides insight into the convergent evolution of caffeine biosynthesis.</title>
        <authorList>
            <person name="Denoeud F."/>
            <person name="Carretero-Paulet L."/>
            <person name="Dereeper A."/>
            <person name="Droc G."/>
            <person name="Guyot R."/>
            <person name="Pietrella M."/>
            <person name="Zheng C."/>
            <person name="Alberti A."/>
            <person name="Anthony F."/>
            <person name="Aprea G."/>
            <person name="Aury J.M."/>
            <person name="Bento P."/>
            <person name="Bernard M."/>
            <person name="Bocs S."/>
            <person name="Campa C."/>
            <person name="Cenci A."/>
            <person name="Combes M.C."/>
            <person name="Crouzillat D."/>
            <person name="Da Silva C."/>
            <person name="Daddiego L."/>
            <person name="De Bellis F."/>
            <person name="Dussert S."/>
            <person name="Garsmeur O."/>
            <person name="Gayraud T."/>
            <person name="Guignon V."/>
            <person name="Jahn K."/>
            <person name="Jamilloux V."/>
            <person name="Joet T."/>
            <person name="Labadie K."/>
            <person name="Lan T."/>
            <person name="Leclercq J."/>
            <person name="Lepelley M."/>
            <person name="Leroy T."/>
            <person name="Li L.T."/>
            <person name="Librado P."/>
            <person name="Lopez L."/>
            <person name="Munoz A."/>
            <person name="Noel B."/>
            <person name="Pallavicini A."/>
            <person name="Perrotta G."/>
            <person name="Poncet V."/>
            <person name="Pot D."/>
            <person name="Priyono X."/>
            <person name="Rigoreau M."/>
            <person name="Rouard M."/>
            <person name="Rozas J."/>
            <person name="Tranchant-Dubreuil C."/>
            <person name="VanBuren R."/>
            <person name="Zhang Q."/>
            <person name="Andrade A.C."/>
            <person name="Argout X."/>
            <person name="Bertrand B."/>
            <person name="de Kochko A."/>
            <person name="Graziosi G."/>
            <person name="Henry R.J."/>
            <person name="Jayarama X."/>
            <person name="Ming R."/>
            <person name="Nagai C."/>
            <person name="Rounsley S."/>
            <person name="Sankoff D."/>
            <person name="Giuliano G."/>
            <person name="Albert V.A."/>
            <person name="Wincker P."/>
            <person name="Lashermes P."/>
        </authorList>
    </citation>
    <scope>NUCLEOTIDE SEQUENCE [LARGE SCALE GENOMIC DNA]</scope>
    <source>
        <strain evidence="3">cv. DH200-94</strain>
    </source>
</reference>
<keyword evidence="1" id="KW-0812">Transmembrane</keyword>
<organism evidence="2 3">
    <name type="scientific">Coffea canephora</name>
    <name type="common">Robusta coffee</name>
    <dbReference type="NCBI Taxonomy" id="49390"/>
    <lineage>
        <taxon>Eukaryota</taxon>
        <taxon>Viridiplantae</taxon>
        <taxon>Streptophyta</taxon>
        <taxon>Embryophyta</taxon>
        <taxon>Tracheophyta</taxon>
        <taxon>Spermatophyta</taxon>
        <taxon>Magnoliopsida</taxon>
        <taxon>eudicotyledons</taxon>
        <taxon>Gunneridae</taxon>
        <taxon>Pentapetalae</taxon>
        <taxon>asterids</taxon>
        <taxon>lamiids</taxon>
        <taxon>Gentianales</taxon>
        <taxon>Rubiaceae</taxon>
        <taxon>Ixoroideae</taxon>
        <taxon>Gardenieae complex</taxon>
        <taxon>Bertiereae - Coffeeae clade</taxon>
        <taxon>Coffeeae</taxon>
        <taxon>Coffea</taxon>
    </lineage>
</organism>
<name>A0A068V4S4_COFCA</name>
<dbReference type="Gramene" id="CDP14873">
    <property type="protein sequence ID" value="CDP14873"/>
    <property type="gene ID" value="GSCOC_T00042347001"/>
</dbReference>
<dbReference type="AlphaFoldDB" id="A0A068V4S4"/>
<protein>
    <submittedName>
        <fullName evidence="2">Uncharacterized protein</fullName>
    </submittedName>
</protein>
<gene>
    <name evidence="2" type="ORF">GSCOC_T00042347001</name>
</gene>
<proteinExistence type="predicted"/>
<dbReference type="EMBL" id="HG739176">
    <property type="protein sequence ID" value="CDP14873.1"/>
    <property type="molecule type" value="Genomic_DNA"/>
</dbReference>
<feature type="transmembrane region" description="Helical" evidence="1">
    <location>
        <begin position="12"/>
        <end position="32"/>
    </location>
</feature>
<keyword evidence="1" id="KW-1133">Transmembrane helix</keyword>
<dbReference type="InParanoid" id="A0A068V4S4"/>
<evidence type="ECO:0000313" key="2">
    <source>
        <dbReference type="EMBL" id="CDP14873.1"/>
    </source>
</evidence>
<evidence type="ECO:0000256" key="1">
    <source>
        <dbReference type="SAM" id="Phobius"/>
    </source>
</evidence>
<dbReference type="Proteomes" id="UP000295252">
    <property type="component" value="Chromosome VI"/>
</dbReference>
<keyword evidence="3" id="KW-1185">Reference proteome</keyword>